<name>A0A401UV06_9CELL</name>
<dbReference type="OrthoDB" id="129384at2"/>
<keyword evidence="3" id="KW-1185">Reference proteome</keyword>
<dbReference type="GO" id="GO:0006783">
    <property type="term" value="P:heme biosynthetic process"/>
    <property type="evidence" value="ECO:0007669"/>
    <property type="project" value="TreeGrafter"/>
</dbReference>
<dbReference type="PANTHER" id="PTHR38030">
    <property type="entry name" value="PROTOPORPHYRINOGEN IX DEHYDROGENASE [MENAQUINONE]"/>
    <property type="match status" value="1"/>
</dbReference>
<dbReference type="RefSeq" id="WP_124341003.1">
    <property type="nucleotide sequence ID" value="NZ_BHYL01000001.1"/>
</dbReference>
<gene>
    <name evidence="2" type="primary">hemG_1</name>
    <name evidence="2" type="ORF">CTKZ_00120</name>
</gene>
<dbReference type="GO" id="GO:0010181">
    <property type="term" value="F:FMN binding"/>
    <property type="evidence" value="ECO:0007669"/>
    <property type="project" value="TreeGrafter"/>
</dbReference>
<evidence type="ECO:0000313" key="3">
    <source>
        <dbReference type="Proteomes" id="UP000288246"/>
    </source>
</evidence>
<dbReference type="InterPro" id="IPR029039">
    <property type="entry name" value="Flavoprotein-like_sf"/>
</dbReference>
<reference evidence="2 3" key="1">
    <citation type="submission" date="2018-11" db="EMBL/GenBank/DDBJ databases">
        <title>Draft genome sequence of Cellulomonas takizawaensis strain TKZ-21.</title>
        <authorList>
            <person name="Yamamura H."/>
            <person name="Hayashi T."/>
            <person name="Hamada M."/>
            <person name="Serisawa Y."/>
            <person name="Matsuyama K."/>
            <person name="Nakagawa Y."/>
            <person name="Otoguro M."/>
            <person name="Yanagida F."/>
            <person name="Hayakawa M."/>
        </authorList>
    </citation>
    <scope>NUCLEOTIDE SEQUENCE [LARGE SCALE GENOMIC DNA]</scope>
    <source>
        <strain evidence="2 3">TKZ-21</strain>
    </source>
</reference>
<dbReference type="Pfam" id="PF12724">
    <property type="entry name" value="Flavodoxin_5"/>
    <property type="match status" value="1"/>
</dbReference>
<protein>
    <submittedName>
        <fullName evidence="2">Flavodoxin</fullName>
    </submittedName>
</protein>
<sequence>MKILMTVASRHGATREIGAVVADVLREAGHDVDEVTPDEVEHVTGYDAAVLGSAVYVGRLAASLRDLVERQGAHLRAMPVWLFWSGPVGDPPLPPTPPDDVDVVARHVGAREPRCFVGRIERSELNLNERALVALTRAETGDFRDFDDVRSWAAEVVAELAAVRAG</sequence>
<dbReference type="PANTHER" id="PTHR38030:SF2">
    <property type="entry name" value="PROTOPORPHYRINOGEN IX DEHYDROGENASE [QUINONE]"/>
    <property type="match status" value="1"/>
</dbReference>
<dbReference type="EMBL" id="BHYL01000001">
    <property type="protein sequence ID" value="GCD18450.1"/>
    <property type="molecule type" value="Genomic_DNA"/>
</dbReference>
<organism evidence="2 3">
    <name type="scientific">Cellulomonas algicola</name>
    <dbReference type="NCBI Taxonomy" id="2071633"/>
    <lineage>
        <taxon>Bacteria</taxon>
        <taxon>Bacillati</taxon>
        <taxon>Actinomycetota</taxon>
        <taxon>Actinomycetes</taxon>
        <taxon>Micrococcales</taxon>
        <taxon>Cellulomonadaceae</taxon>
        <taxon>Cellulomonas</taxon>
    </lineage>
</organism>
<dbReference type="InterPro" id="IPR026816">
    <property type="entry name" value="Flavodoxin_dom"/>
</dbReference>
<accession>A0A401UV06</accession>
<dbReference type="Proteomes" id="UP000288246">
    <property type="component" value="Unassembled WGS sequence"/>
</dbReference>
<evidence type="ECO:0000259" key="1">
    <source>
        <dbReference type="Pfam" id="PF12724"/>
    </source>
</evidence>
<dbReference type="GO" id="GO:0070819">
    <property type="term" value="F:menaquinone-dependent protoporphyrinogen oxidase activity"/>
    <property type="evidence" value="ECO:0007669"/>
    <property type="project" value="TreeGrafter"/>
</dbReference>
<dbReference type="SUPFAM" id="SSF52218">
    <property type="entry name" value="Flavoproteins"/>
    <property type="match status" value="1"/>
</dbReference>
<dbReference type="InterPro" id="IPR052200">
    <property type="entry name" value="Protoporphyrinogen_IX_DH"/>
</dbReference>
<comment type="caution">
    <text evidence="2">The sequence shown here is derived from an EMBL/GenBank/DDBJ whole genome shotgun (WGS) entry which is preliminary data.</text>
</comment>
<evidence type="ECO:0000313" key="2">
    <source>
        <dbReference type="EMBL" id="GCD18450.1"/>
    </source>
</evidence>
<dbReference type="Gene3D" id="3.40.50.360">
    <property type="match status" value="1"/>
</dbReference>
<feature type="domain" description="Flavodoxin" evidence="1">
    <location>
        <begin position="5"/>
        <end position="145"/>
    </location>
</feature>
<dbReference type="AlphaFoldDB" id="A0A401UV06"/>
<proteinExistence type="predicted"/>